<feature type="domain" description="Peptidase M48" evidence="13">
    <location>
        <begin position="163"/>
        <end position="334"/>
    </location>
</feature>
<evidence type="ECO:0000256" key="8">
    <source>
        <dbReference type="ARBA" id="ARBA00022833"/>
    </source>
</evidence>
<keyword evidence="9 12" id="KW-1133">Transmembrane helix</keyword>
<evidence type="ECO:0000256" key="6">
    <source>
        <dbReference type="ARBA" id="ARBA00022723"/>
    </source>
</evidence>
<feature type="transmembrane region" description="Helical" evidence="12">
    <location>
        <begin position="66"/>
        <end position="87"/>
    </location>
</feature>
<gene>
    <name evidence="14" type="ORF">RY831_26275</name>
</gene>
<keyword evidence="6" id="KW-0479">Metal-binding</keyword>
<keyword evidence="10 14" id="KW-0482">Metalloprotease</keyword>
<comment type="caution">
    <text evidence="14">The sequence shown here is derived from an EMBL/GenBank/DDBJ whole genome shotgun (WGS) entry which is preliminary data.</text>
</comment>
<name>A0ABU6JG87_9BURK</name>
<dbReference type="RefSeq" id="WP_326509348.1">
    <property type="nucleotide sequence ID" value="NZ_JAWIIV010000034.1"/>
</dbReference>
<dbReference type="InterPro" id="IPR050083">
    <property type="entry name" value="HtpX_protease"/>
</dbReference>
<keyword evidence="11 12" id="KW-0472">Membrane</keyword>
<dbReference type="PANTHER" id="PTHR43221:SF1">
    <property type="entry name" value="PROTEASE HTPX"/>
    <property type="match status" value="1"/>
</dbReference>
<accession>A0ABU6JG87</accession>
<keyword evidence="8" id="KW-0862">Zinc</keyword>
<evidence type="ECO:0000256" key="7">
    <source>
        <dbReference type="ARBA" id="ARBA00022801"/>
    </source>
</evidence>
<evidence type="ECO:0000256" key="2">
    <source>
        <dbReference type="ARBA" id="ARBA00004651"/>
    </source>
</evidence>
<dbReference type="PANTHER" id="PTHR43221">
    <property type="entry name" value="PROTEASE HTPX"/>
    <property type="match status" value="1"/>
</dbReference>
<dbReference type="CDD" id="cd07328">
    <property type="entry name" value="M48_Ste24p_like"/>
    <property type="match status" value="1"/>
</dbReference>
<evidence type="ECO:0000256" key="5">
    <source>
        <dbReference type="ARBA" id="ARBA00022692"/>
    </source>
</evidence>
<feature type="transmembrane region" description="Helical" evidence="12">
    <location>
        <begin position="28"/>
        <end position="54"/>
    </location>
</feature>
<dbReference type="EMBL" id="JAWIIV010000034">
    <property type="protein sequence ID" value="MEC4722679.1"/>
    <property type="molecule type" value="Genomic_DNA"/>
</dbReference>
<evidence type="ECO:0000256" key="12">
    <source>
        <dbReference type="SAM" id="Phobius"/>
    </source>
</evidence>
<evidence type="ECO:0000259" key="13">
    <source>
        <dbReference type="Pfam" id="PF01435"/>
    </source>
</evidence>
<reference evidence="14 15" key="1">
    <citation type="submission" date="2023-10" db="EMBL/GenBank/DDBJ databases">
        <title>Noviherbaspirillum sp. CPCC 100848 genome assembly.</title>
        <authorList>
            <person name="Li X.Y."/>
            <person name="Fang X.M."/>
        </authorList>
    </citation>
    <scope>NUCLEOTIDE SEQUENCE [LARGE SCALE GENOMIC DNA]</scope>
    <source>
        <strain evidence="14 15">CPCC 100848</strain>
    </source>
</reference>
<evidence type="ECO:0000256" key="3">
    <source>
        <dbReference type="ARBA" id="ARBA00022475"/>
    </source>
</evidence>
<keyword evidence="4" id="KW-0645">Protease</keyword>
<dbReference type="InterPro" id="IPR001915">
    <property type="entry name" value="Peptidase_M48"/>
</dbReference>
<proteinExistence type="predicted"/>
<protein>
    <submittedName>
        <fullName evidence="14">M48 family metalloprotease</fullName>
        <ecNumber evidence="14">3.4.24.-</ecNumber>
    </submittedName>
</protein>
<dbReference type="Pfam" id="PF01435">
    <property type="entry name" value="Peptidase_M48"/>
    <property type="match status" value="1"/>
</dbReference>
<dbReference type="GO" id="GO:0008237">
    <property type="term" value="F:metallopeptidase activity"/>
    <property type="evidence" value="ECO:0007669"/>
    <property type="project" value="UniProtKB-KW"/>
</dbReference>
<evidence type="ECO:0000256" key="10">
    <source>
        <dbReference type="ARBA" id="ARBA00023049"/>
    </source>
</evidence>
<organism evidence="14 15">
    <name type="scientific">Noviherbaspirillum album</name>
    <dbReference type="NCBI Taxonomy" id="3080276"/>
    <lineage>
        <taxon>Bacteria</taxon>
        <taxon>Pseudomonadati</taxon>
        <taxon>Pseudomonadota</taxon>
        <taxon>Betaproteobacteria</taxon>
        <taxon>Burkholderiales</taxon>
        <taxon>Oxalobacteraceae</taxon>
        <taxon>Noviherbaspirillum</taxon>
    </lineage>
</organism>
<comment type="cofactor">
    <cofactor evidence="1">
        <name>Zn(2+)</name>
        <dbReference type="ChEBI" id="CHEBI:29105"/>
    </cofactor>
</comment>
<evidence type="ECO:0000256" key="11">
    <source>
        <dbReference type="ARBA" id="ARBA00023136"/>
    </source>
</evidence>
<sequence length="508" mass="57483">MDRYVYEGLIGRLEAQAEHGPALFRTKVLLISGAAYIALFATLAAIVGFVYAGFNWAREAQRASMITVAIFGITMIPVMFVVLRMFFMRLAPPEGRRIVREEAPRLFEVLDKMRRKLDGPPIHYVLIDDRFNAAVSQRPRWGLFGGHANYLILGLPYLLGVPPNEMLATVAHEYGHLCGHHGKIGAWIYRQRRTFGALHEQVDRDRETSWAHALLAAALDRFMPYYNAYTFVLSRQNEYEADRTATQLVGADVNACGLIRDALLGRWFHESFWPAIFKQANTVSRPAMMPYTSMRTAFRAGYPEWANPERLAEAWREQSGLLDTHPALRDRVEATGQALSLPKPIEITAAEALIGAGTAKRLIQEFDTAWWDKEKKDWEAHHRYVVRSTQRLSELNVQPLQALALHDLQELALLKAEFETPKAAKTVLEHLLGQPGGPFPKAAYSYGHILIEEKNERGLEYLLTAARNDSSLVESVAGAGYSYLLDNRGEQAAQAWWDRLMDQEQFAN</sequence>
<evidence type="ECO:0000313" key="14">
    <source>
        <dbReference type="EMBL" id="MEC4722679.1"/>
    </source>
</evidence>
<evidence type="ECO:0000256" key="9">
    <source>
        <dbReference type="ARBA" id="ARBA00022989"/>
    </source>
</evidence>
<comment type="subcellular location">
    <subcellularLocation>
        <location evidence="2">Cell membrane</location>
        <topology evidence="2">Multi-pass membrane protein</topology>
    </subcellularLocation>
</comment>
<evidence type="ECO:0000256" key="4">
    <source>
        <dbReference type="ARBA" id="ARBA00022670"/>
    </source>
</evidence>
<evidence type="ECO:0000256" key="1">
    <source>
        <dbReference type="ARBA" id="ARBA00001947"/>
    </source>
</evidence>
<keyword evidence="7 14" id="KW-0378">Hydrolase</keyword>
<keyword evidence="5 12" id="KW-0812">Transmembrane</keyword>
<dbReference type="Proteomes" id="UP001352263">
    <property type="component" value="Unassembled WGS sequence"/>
</dbReference>
<evidence type="ECO:0000313" key="15">
    <source>
        <dbReference type="Proteomes" id="UP001352263"/>
    </source>
</evidence>
<keyword evidence="15" id="KW-1185">Reference proteome</keyword>
<dbReference type="EC" id="3.4.24.-" evidence="14"/>
<keyword evidence="3" id="KW-1003">Cell membrane</keyword>